<proteinExistence type="inferred from homology"/>
<evidence type="ECO:0000256" key="5">
    <source>
        <dbReference type="ARBA" id="ARBA00023302"/>
    </source>
</evidence>
<keyword evidence="2" id="KW-0677">Repeat</keyword>
<dbReference type="GO" id="GO:0005509">
    <property type="term" value="F:calcium ion binding"/>
    <property type="evidence" value="ECO:0007669"/>
    <property type="project" value="InterPro"/>
</dbReference>
<dbReference type="Proteomes" id="UP001214576">
    <property type="component" value="Unassembled WGS sequence"/>
</dbReference>
<organism evidence="6 7">
    <name type="scientific">Ovis ammon polii</name>
    <dbReference type="NCBI Taxonomy" id="230172"/>
    <lineage>
        <taxon>Eukaryota</taxon>
        <taxon>Metazoa</taxon>
        <taxon>Chordata</taxon>
        <taxon>Craniata</taxon>
        <taxon>Vertebrata</taxon>
        <taxon>Euteleostomi</taxon>
        <taxon>Mammalia</taxon>
        <taxon>Eutheria</taxon>
        <taxon>Laurasiatheria</taxon>
        <taxon>Artiodactyla</taxon>
        <taxon>Ruminantia</taxon>
        <taxon>Pecora</taxon>
        <taxon>Bovidae</taxon>
        <taxon>Caprinae</taxon>
        <taxon>Ovis</taxon>
    </lineage>
</organism>
<dbReference type="InterPro" id="IPR018502">
    <property type="entry name" value="Annexin_repeat"/>
</dbReference>
<protein>
    <submittedName>
        <fullName evidence="6">Uncharacterized protein</fullName>
    </submittedName>
</protein>
<dbReference type="InterPro" id="IPR037104">
    <property type="entry name" value="Annexin_sf"/>
</dbReference>
<name>A0AAD4TPX9_OVIAM</name>
<dbReference type="FunFam" id="1.10.220.10:FF:000007">
    <property type="entry name" value="Annexin"/>
    <property type="match status" value="1"/>
</dbReference>
<dbReference type="SUPFAM" id="SSF47874">
    <property type="entry name" value="Annexin"/>
    <property type="match status" value="1"/>
</dbReference>
<dbReference type="EMBL" id="JAKZEL010000022">
    <property type="protein sequence ID" value="KAI4532097.1"/>
    <property type="molecule type" value="Genomic_DNA"/>
</dbReference>
<reference evidence="6" key="1">
    <citation type="submission" date="2022-03" db="EMBL/GenBank/DDBJ databases">
        <title>Genomic analyses of argali, domestic sheep and their hybrids provide insights into chromosomal evolution, heterosis and genetic basis of agronomic traits.</title>
        <authorList>
            <person name="Li M."/>
        </authorList>
    </citation>
    <scope>NUCLEOTIDE SEQUENCE</scope>
    <source>
        <strain evidence="6">CAU-MHL-2022a</strain>
        <tissue evidence="6">Skin</tissue>
    </source>
</reference>
<evidence type="ECO:0000256" key="1">
    <source>
        <dbReference type="ARBA" id="ARBA00007831"/>
    </source>
</evidence>
<dbReference type="Gene3D" id="1.10.220.10">
    <property type="entry name" value="Annexin"/>
    <property type="match status" value="1"/>
</dbReference>
<dbReference type="AlphaFoldDB" id="A0AAD4TPX9"/>
<evidence type="ECO:0000256" key="4">
    <source>
        <dbReference type="ARBA" id="ARBA00023216"/>
    </source>
</evidence>
<dbReference type="GO" id="GO:0005544">
    <property type="term" value="F:calcium-dependent phospholipid binding"/>
    <property type="evidence" value="ECO:0007669"/>
    <property type="project" value="UniProtKB-KW"/>
</dbReference>
<evidence type="ECO:0000256" key="2">
    <source>
        <dbReference type="ARBA" id="ARBA00022737"/>
    </source>
</evidence>
<keyword evidence="7" id="KW-1185">Reference proteome</keyword>
<dbReference type="Pfam" id="PF00191">
    <property type="entry name" value="Annexin"/>
    <property type="match status" value="1"/>
</dbReference>
<accession>A0AAD4TPX9</accession>
<dbReference type="SMART" id="SM00335">
    <property type="entry name" value="ANX"/>
    <property type="match status" value="1"/>
</dbReference>
<gene>
    <name evidence="6" type="ORF">MG293_017362</name>
</gene>
<comment type="caution">
    <text evidence="6">The sequence shown here is derived from an EMBL/GenBank/DDBJ whole genome shotgun (WGS) entry which is preliminary data.</text>
</comment>
<evidence type="ECO:0000313" key="7">
    <source>
        <dbReference type="Proteomes" id="UP001214576"/>
    </source>
</evidence>
<keyword evidence="5" id="KW-0111">Calcium/phospholipid-binding</keyword>
<keyword evidence="3" id="KW-0106">Calcium</keyword>
<keyword evidence="4" id="KW-0041">Annexin</keyword>
<evidence type="ECO:0000256" key="3">
    <source>
        <dbReference type="ARBA" id="ARBA00022837"/>
    </source>
</evidence>
<comment type="similarity">
    <text evidence="1">Belongs to the annexin family.</text>
</comment>
<evidence type="ECO:0000313" key="6">
    <source>
        <dbReference type="EMBL" id="KAI4532097.1"/>
    </source>
</evidence>
<sequence length="109" mass="12256">MCTVLEILRKLTLWGDHFRPLSAHELVKAYTKFHAEWHALNIETTIKTKGVDEVTAVNILTNRSSEQRQEITFTYQRRAKKELASALKSALSLPPGGSDFGPIENTCSV</sequence>